<proteinExistence type="predicted"/>
<evidence type="ECO:0000313" key="3">
    <source>
        <dbReference type="Proteomes" id="UP000694392"/>
    </source>
</evidence>
<organism evidence="2 3">
    <name type="scientific">Sphenodon punctatus</name>
    <name type="common">Tuatara</name>
    <name type="synonym">Hatteria punctata</name>
    <dbReference type="NCBI Taxonomy" id="8508"/>
    <lineage>
        <taxon>Eukaryota</taxon>
        <taxon>Metazoa</taxon>
        <taxon>Chordata</taxon>
        <taxon>Craniata</taxon>
        <taxon>Vertebrata</taxon>
        <taxon>Euteleostomi</taxon>
        <taxon>Lepidosauria</taxon>
        <taxon>Sphenodontia</taxon>
        <taxon>Sphenodontidae</taxon>
        <taxon>Sphenodon</taxon>
    </lineage>
</organism>
<dbReference type="AlphaFoldDB" id="A0A8D0L3Y8"/>
<reference evidence="2" key="2">
    <citation type="submission" date="2025-09" db="UniProtKB">
        <authorList>
            <consortium name="Ensembl"/>
        </authorList>
    </citation>
    <scope>IDENTIFICATION</scope>
</reference>
<feature type="compositionally biased region" description="Pro residues" evidence="1">
    <location>
        <begin position="15"/>
        <end position="27"/>
    </location>
</feature>
<accession>A0A8D0L3Y8</accession>
<reference evidence="2" key="1">
    <citation type="submission" date="2025-08" db="UniProtKB">
        <authorList>
            <consortium name="Ensembl"/>
        </authorList>
    </citation>
    <scope>IDENTIFICATION</scope>
</reference>
<protein>
    <submittedName>
        <fullName evidence="2">Uncharacterized protein</fullName>
    </submittedName>
</protein>
<feature type="compositionally biased region" description="Polar residues" evidence="1">
    <location>
        <begin position="111"/>
        <end position="122"/>
    </location>
</feature>
<dbReference type="Proteomes" id="UP000694392">
    <property type="component" value="Unplaced"/>
</dbReference>
<name>A0A8D0L3Y8_SPHPU</name>
<evidence type="ECO:0000256" key="1">
    <source>
        <dbReference type="SAM" id="MobiDB-lite"/>
    </source>
</evidence>
<dbReference type="GeneTree" id="ENSGT00950000185136"/>
<dbReference type="Ensembl" id="ENSSPUT00000007414.1">
    <property type="protein sequence ID" value="ENSSPUP00000006962.1"/>
    <property type="gene ID" value="ENSSPUG00000005386.1"/>
</dbReference>
<feature type="region of interest" description="Disordered" evidence="1">
    <location>
        <begin position="1"/>
        <end position="122"/>
    </location>
</feature>
<keyword evidence="3" id="KW-1185">Reference proteome</keyword>
<sequence>MAPLAGPDGIVPMQMPHPPFTYPPPKGPENFNGLPVGTYQPFAGIHPPQIPAAPPTYETIGDLSAEKGVFPSQVTGPGPKPQASAKPAAGPPDSFDNFVLPELPSVPDTLPTASGSANHSAS</sequence>
<evidence type="ECO:0000313" key="2">
    <source>
        <dbReference type="Ensembl" id="ENSSPUP00000006962.1"/>
    </source>
</evidence>